<proteinExistence type="predicted"/>
<dbReference type="InterPro" id="IPR032710">
    <property type="entry name" value="NTF2-like_dom_sf"/>
</dbReference>
<dbReference type="SUPFAM" id="SSF54427">
    <property type="entry name" value="NTF2-like"/>
    <property type="match status" value="1"/>
</dbReference>
<evidence type="ECO:0000313" key="3">
    <source>
        <dbReference type="EMBL" id="MDT0550043.1"/>
    </source>
</evidence>
<gene>
    <name evidence="3" type="ORF">RND15_46485</name>
</gene>
<dbReference type="RefSeq" id="WP_311730617.1">
    <property type="nucleotide sequence ID" value="NZ_JAVRFD010000041.1"/>
</dbReference>
<keyword evidence="4" id="KW-1185">Reference proteome</keyword>
<dbReference type="InterPro" id="IPR037401">
    <property type="entry name" value="SnoaL-like"/>
</dbReference>
<feature type="compositionally biased region" description="Low complexity" evidence="1">
    <location>
        <begin position="8"/>
        <end position="22"/>
    </location>
</feature>
<protein>
    <submittedName>
        <fullName evidence="3">Nuclear transport factor 2 family protein</fullName>
    </submittedName>
</protein>
<dbReference type="Proteomes" id="UP001180754">
    <property type="component" value="Unassembled WGS sequence"/>
</dbReference>
<reference evidence="3" key="1">
    <citation type="submission" date="2024-05" db="EMBL/GenBank/DDBJ databases">
        <title>30 novel species of actinomycetes from the DSMZ collection.</title>
        <authorList>
            <person name="Nouioui I."/>
        </authorList>
    </citation>
    <scope>NUCLEOTIDE SEQUENCE</scope>
    <source>
        <strain evidence="3">DSM 41529</strain>
    </source>
</reference>
<feature type="region of interest" description="Disordered" evidence="1">
    <location>
        <begin position="1"/>
        <end position="22"/>
    </location>
</feature>
<feature type="domain" description="SnoaL-like" evidence="2">
    <location>
        <begin position="35"/>
        <end position="137"/>
    </location>
</feature>
<dbReference type="Pfam" id="PF12680">
    <property type="entry name" value="SnoaL_2"/>
    <property type="match status" value="1"/>
</dbReference>
<evidence type="ECO:0000256" key="1">
    <source>
        <dbReference type="SAM" id="MobiDB-lite"/>
    </source>
</evidence>
<organism evidence="3 4">
    <name type="scientific">Streptomyces lonegramiae</name>
    <dbReference type="NCBI Taxonomy" id="3075524"/>
    <lineage>
        <taxon>Bacteria</taxon>
        <taxon>Bacillati</taxon>
        <taxon>Actinomycetota</taxon>
        <taxon>Actinomycetes</taxon>
        <taxon>Kitasatosporales</taxon>
        <taxon>Streptomycetaceae</taxon>
        <taxon>Streptomyces</taxon>
    </lineage>
</organism>
<dbReference type="Gene3D" id="3.10.450.50">
    <property type="match status" value="1"/>
</dbReference>
<evidence type="ECO:0000259" key="2">
    <source>
        <dbReference type="Pfam" id="PF12680"/>
    </source>
</evidence>
<accession>A0ABU2XVV4</accession>
<evidence type="ECO:0000313" key="4">
    <source>
        <dbReference type="Proteomes" id="UP001180754"/>
    </source>
</evidence>
<sequence length="168" mass="18739">MKTTHQIAPTGRTDPAARPRTPRTAVEVFDRAKELLLAHDMLGFADLWAVDGTMEFPFAPPGRPSRLEGREAVREYVRDYTDHLDVRAVTHDVRHRTEDPDTLIVEFAVEGVAVRTGRPYRMAYVAFITVDGGEITAYRDYWNPLAAGHTLGILDELTAAYAEGRADG</sequence>
<dbReference type="EMBL" id="JAVRFD010000041">
    <property type="protein sequence ID" value="MDT0550043.1"/>
    <property type="molecule type" value="Genomic_DNA"/>
</dbReference>
<name>A0ABU2XVV4_9ACTN</name>
<comment type="caution">
    <text evidence="3">The sequence shown here is derived from an EMBL/GenBank/DDBJ whole genome shotgun (WGS) entry which is preliminary data.</text>
</comment>